<name>A0A2P2QSC3_RHIMU</name>
<protein>
    <submittedName>
        <fullName evidence="1">Uncharacterized protein</fullName>
    </submittedName>
</protein>
<accession>A0A2P2QSC3</accession>
<organism evidence="1">
    <name type="scientific">Rhizophora mucronata</name>
    <name type="common">Asiatic mangrove</name>
    <dbReference type="NCBI Taxonomy" id="61149"/>
    <lineage>
        <taxon>Eukaryota</taxon>
        <taxon>Viridiplantae</taxon>
        <taxon>Streptophyta</taxon>
        <taxon>Embryophyta</taxon>
        <taxon>Tracheophyta</taxon>
        <taxon>Spermatophyta</taxon>
        <taxon>Magnoliopsida</taxon>
        <taxon>eudicotyledons</taxon>
        <taxon>Gunneridae</taxon>
        <taxon>Pentapetalae</taxon>
        <taxon>rosids</taxon>
        <taxon>fabids</taxon>
        <taxon>Malpighiales</taxon>
        <taxon>Rhizophoraceae</taxon>
        <taxon>Rhizophora</taxon>
    </lineage>
</organism>
<reference evidence="1" key="1">
    <citation type="submission" date="2018-02" db="EMBL/GenBank/DDBJ databases">
        <title>Rhizophora mucronata_Transcriptome.</title>
        <authorList>
            <person name="Meera S.P."/>
            <person name="Sreeshan A."/>
            <person name="Augustine A."/>
        </authorList>
    </citation>
    <scope>NUCLEOTIDE SEQUENCE</scope>
    <source>
        <tissue evidence="1">Leaf</tissue>
    </source>
</reference>
<proteinExistence type="predicted"/>
<dbReference type="EMBL" id="GGEC01089280">
    <property type="protein sequence ID" value="MBX69764.1"/>
    <property type="molecule type" value="Transcribed_RNA"/>
</dbReference>
<sequence>MNYKNYCVPYFYNAYIKLLPVKKFYGR</sequence>
<dbReference type="AlphaFoldDB" id="A0A2P2QSC3"/>
<evidence type="ECO:0000313" key="1">
    <source>
        <dbReference type="EMBL" id="MBX69764.1"/>
    </source>
</evidence>